<keyword evidence="1" id="KW-0472">Membrane</keyword>
<dbReference type="AlphaFoldDB" id="A0A8T1MD38"/>
<organism evidence="2 3">
    <name type="scientific">Clonorchis sinensis</name>
    <name type="common">Chinese liver fluke</name>
    <dbReference type="NCBI Taxonomy" id="79923"/>
    <lineage>
        <taxon>Eukaryota</taxon>
        <taxon>Metazoa</taxon>
        <taxon>Spiralia</taxon>
        <taxon>Lophotrochozoa</taxon>
        <taxon>Platyhelminthes</taxon>
        <taxon>Trematoda</taxon>
        <taxon>Digenea</taxon>
        <taxon>Opisthorchiida</taxon>
        <taxon>Opisthorchiata</taxon>
        <taxon>Opisthorchiidae</taxon>
        <taxon>Clonorchis</taxon>
    </lineage>
</organism>
<feature type="transmembrane region" description="Helical" evidence="1">
    <location>
        <begin position="12"/>
        <end position="35"/>
    </location>
</feature>
<reference evidence="2 3" key="2">
    <citation type="journal article" date="2021" name="Genomics">
        <title>High-quality reference genome for Clonorchis sinensis.</title>
        <authorList>
            <person name="Young N.D."/>
            <person name="Stroehlein A.J."/>
            <person name="Kinkar L."/>
            <person name="Wang T."/>
            <person name="Sohn W.M."/>
            <person name="Chang B.C.H."/>
            <person name="Kaur P."/>
            <person name="Weisz D."/>
            <person name="Dudchenko O."/>
            <person name="Aiden E.L."/>
            <person name="Korhonen P.K."/>
            <person name="Gasser R.B."/>
        </authorList>
    </citation>
    <scope>NUCLEOTIDE SEQUENCE [LARGE SCALE GENOMIC DNA]</scope>
    <source>
        <strain evidence="2">Cs-k2</strain>
    </source>
</reference>
<keyword evidence="1" id="KW-0812">Transmembrane</keyword>
<feature type="transmembrane region" description="Helical" evidence="1">
    <location>
        <begin position="151"/>
        <end position="174"/>
    </location>
</feature>
<gene>
    <name evidence="2" type="ORF">CSKR_107032</name>
</gene>
<protein>
    <submittedName>
        <fullName evidence="2">Uncharacterized protein</fullName>
    </submittedName>
</protein>
<evidence type="ECO:0000313" key="3">
    <source>
        <dbReference type="Proteomes" id="UP000286415"/>
    </source>
</evidence>
<comment type="caution">
    <text evidence="2">The sequence shown here is derived from an EMBL/GenBank/DDBJ whole genome shotgun (WGS) entry which is preliminary data.</text>
</comment>
<keyword evidence="1" id="KW-1133">Transmembrane helix</keyword>
<dbReference type="OrthoDB" id="6266031at2759"/>
<feature type="transmembrane region" description="Helical" evidence="1">
    <location>
        <begin position="212"/>
        <end position="239"/>
    </location>
</feature>
<sequence>MPSANVSRTAGTAIIVTAALATLIAIALIIASLIWQGLVVHKPCYTHAPPNVSCVVHLPRREGFFHTCFSEDPMDTSVDRPGLKCIGRDYGGDERFAGWKDPGYSEIIESRRLTITQVILGLALATAGLALTSVLLVNWCSLSIYEKSLGWLHLLTGGILLLSAFVLQLGFLFLHLSQTREKSTHTNFLLLAFTRWKEKLQMSTDTHYSHSYWILLAALFLIHVAGVLVLIAAIFQYFLLAEAGDSEEQLQSALTYKGALPRYKTDTDYDELVQNTE</sequence>
<dbReference type="Proteomes" id="UP000286415">
    <property type="component" value="Unassembled WGS sequence"/>
</dbReference>
<evidence type="ECO:0000256" key="1">
    <source>
        <dbReference type="SAM" id="Phobius"/>
    </source>
</evidence>
<feature type="transmembrane region" description="Helical" evidence="1">
    <location>
        <begin position="118"/>
        <end position="139"/>
    </location>
</feature>
<evidence type="ECO:0000313" key="2">
    <source>
        <dbReference type="EMBL" id="KAG5446949.1"/>
    </source>
</evidence>
<name>A0A8T1MD38_CLOSI</name>
<reference evidence="2 3" key="1">
    <citation type="journal article" date="2018" name="Biotechnol. Adv.">
        <title>Improved genomic resources and new bioinformatic workflow for the carcinogenic parasite Clonorchis sinensis: Biotechnological implications.</title>
        <authorList>
            <person name="Wang D."/>
            <person name="Korhonen P.K."/>
            <person name="Gasser R.B."/>
            <person name="Young N.D."/>
        </authorList>
    </citation>
    <scope>NUCLEOTIDE SEQUENCE [LARGE SCALE GENOMIC DNA]</scope>
    <source>
        <strain evidence="2">Cs-k2</strain>
    </source>
</reference>
<keyword evidence="3" id="KW-1185">Reference proteome</keyword>
<proteinExistence type="predicted"/>
<accession>A0A8T1MD38</accession>
<dbReference type="Gene3D" id="1.20.140.150">
    <property type="match status" value="1"/>
</dbReference>
<dbReference type="EMBL" id="NIRI02000042">
    <property type="protein sequence ID" value="KAG5446949.1"/>
    <property type="molecule type" value="Genomic_DNA"/>
</dbReference>